<dbReference type="InterPro" id="IPR011032">
    <property type="entry name" value="GroES-like_sf"/>
</dbReference>
<protein>
    <submittedName>
        <fullName evidence="6">Chlorophyll synthesis pathway protein BchC</fullName>
    </submittedName>
</protein>
<dbReference type="InterPro" id="IPR050129">
    <property type="entry name" value="Zn_alcohol_dh"/>
</dbReference>
<name>R2V873_9ENTE</name>
<dbReference type="Proteomes" id="UP000013750">
    <property type="component" value="Unassembled WGS sequence"/>
</dbReference>
<dbReference type="GO" id="GO:0016491">
    <property type="term" value="F:oxidoreductase activity"/>
    <property type="evidence" value="ECO:0007669"/>
    <property type="project" value="UniProtKB-KW"/>
</dbReference>
<dbReference type="OrthoDB" id="9806940at2"/>
<dbReference type="RefSeq" id="WP_010782162.1">
    <property type="nucleotide sequence ID" value="NZ_ASWH01000001.1"/>
</dbReference>
<keyword evidence="1 4" id="KW-0479">Metal-binding</keyword>
<dbReference type="SMART" id="SM00829">
    <property type="entry name" value="PKS_ER"/>
    <property type="match status" value="1"/>
</dbReference>
<dbReference type="PANTHER" id="PTHR43401:SF2">
    <property type="entry name" value="L-THREONINE 3-DEHYDROGENASE"/>
    <property type="match status" value="1"/>
</dbReference>
<evidence type="ECO:0000256" key="3">
    <source>
        <dbReference type="ARBA" id="ARBA00023002"/>
    </source>
</evidence>
<proteinExistence type="inferred from homology"/>
<dbReference type="AlphaFoldDB" id="R2V873"/>
<organism evidence="6 8">
    <name type="scientific">Enterococcus gilvus ATCC BAA-350</name>
    <dbReference type="NCBI Taxonomy" id="1158614"/>
    <lineage>
        <taxon>Bacteria</taxon>
        <taxon>Bacillati</taxon>
        <taxon>Bacillota</taxon>
        <taxon>Bacilli</taxon>
        <taxon>Lactobacillales</taxon>
        <taxon>Enterococcaceae</taxon>
        <taxon>Enterococcus</taxon>
    </lineage>
</organism>
<dbReference type="GO" id="GO:0008270">
    <property type="term" value="F:zinc ion binding"/>
    <property type="evidence" value="ECO:0007669"/>
    <property type="project" value="InterPro"/>
</dbReference>
<reference evidence="6 8" key="1">
    <citation type="submission" date="2013-02" db="EMBL/GenBank/DDBJ databases">
        <title>The Genome Sequence of Enterococcus gilvus ATCC BAA-350.</title>
        <authorList>
            <consortium name="The Broad Institute Genome Sequencing Platform"/>
            <consortium name="The Broad Institute Genome Sequencing Center for Infectious Disease"/>
            <person name="Earl A.M."/>
            <person name="Gilmore M.S."/>
            <person name="Lebreton F."/>
            <person name="Walker B."/>
            <person name="Young S.K."/>
            <person name="Zeng Q."/>
            <person name="Gargeya S."/>
            <person name="Fitzgerald M."/>
            <person name="Haas B."/>
            <person name="Abouelleil A."/>
            <person name="Alvarado L."/>
            <person name="Arachchi H.M."/>
            <person name="Berlin A.M."/>
            <person name="Chapman S.B."/>
            <person name="Dewar J."/>
            <person name="Goldberg J."/>
            <person name="Griggs A."/>
            <person name="Gujja S."/>
            <person name="Hansen M."/>
            <person name="Howarth C."/>
            <person name="Imamovic A."/>
            <person name="Larimer J."/>
            <person name="McCowan C."/>
            <person name="Murphy C."/>
            <person name="Neiman D."/>
            <person name="Pearson M."/>
            <person name="Priest M."/>
            <person name="Roberts A."/>
            <person name="Saif S."/>
            <person name="Shea T."/>
            <person name="Sisk P."/>
            <person name="Sykes S."/>
            <person name="Wortman J."/>
            <person name="Nusbaum C."/>
            <person name="Birren B."/>
        </authorList>
    </citation>
    <scope>NUCLEOTIDE SEQUENCE [LARGE SCALE GENOMIC DNA]</scope>
    <source>
        <strain evidence="6 8">ATCC BAA-350</strain>
    </source>
</reference>
<feature type="domain" description="Enoyl reductase (ER)" evidence="5">
    <location>
        <begin position="9"/>
        <end position="340"/>
    </location>
</feature>
<dbReference type="eggNOG" id="COG1063">
    <property type="taxonomic scope" value="Bacteria"/>
</dbReference>
<dbReference type="Gene3D" id="3.90.180.10">
    <property type="entry name" value="Medium-chain alcohol dehydrogenases, catalytic domain"/>
    <property type="match status" value="1"/>
</dbReference>
<dbReference type="InterPro" id="IPR036291">
    <property type="entry name" value="NAD(P)-bd_dom_sf"/>
</dbReference>
<evidence type="ECO:0000259" key="5">
    <source>
        <dbReference type="SMART" id="SM00829"/>
    </source>
</evidence>
<comment type="similarity">
    <text evidence="4">Belongs to the zinc-containing alcohol dehydrogenase family.</text>
</comment>
<dbReference type="EMBL" id="ASWH01000001">
    <property type="protein sequence ID" value="EOW80844.1"/>
    <property type="molecule type" value="Genomic_DNA"/>
</dbReference>
<dbReference type="SUPFAM" id="SSF51735">
    <property type="entry name" value="NAD(P)-binding Rossmann-fold domains"/>
    <property type="match status" value="1"/>
</dbReference>
<dbReference type="PROSITE" id="PS00059">
    <property type="entry name" value="ADH_ZINC"/>
    <property type="match status" value="1"/>
</dbReference>
<gene>
    <name evidence="7" type="ORF">I592_00128</name>
    <name evidence="6" type="ORF">UKC_03834</name>
</gene>
<keyword evidence="3" id="KW-0560">Oxidoreductase</keyword>
<dbReference type="CDD" id="cd08258">
    <property type="entry name" value="Zn_ADH4"/>
    <property type="match status" value="1"/>
</dbReference>
<evidence type="ECO:0000256" key="1">
    <source>
        <dbReference type="ARBA" id="ARBA00022723"/>
    </source>
</evidence>
<dbReference type="InterPro" id="IPR002328">
    <property type="entry name" value="ADH_Zn_CS"/>
</dbReference>
<comment type="cofactor">
    <cofactor evidence="4">
        <name>Zn(2+)</name>
        <dbReference type="ChEBI" id="CHEBI:29105"/>
    </cofactor>
</comment>
<evidence type="ECO:0000256" key="2">
    <source>
        <dbReference type="ARBA" id="ARBA00022833"/>
    </source>
</evidence>
<dbReference type="PATRIC" id="fig|1158614.3.peg.3823"/>
<evidence type="ECO:0000313" key="7">
    <source>
        <dbReference type="EMBL" id="EOW80844.1"/>
    </source>
</evidence>
<dbReference type="HOGENOM" id="CLU_026673_11_0_9"/>
<dbReference type="Pfam" id="PF00107">
    <property type="entry name" value="ADH_zinc_N"/>
    <property type="match status" value="1"/>
</dbReference>
<dbReference type="InterPro" id="IPR020843">
    <property type="entry name" value="ER"/>
</dbReference>
<dbReference type="InterPro" id="IPR013154">
    <property type="entry name" value="ADH-like_N"/>
</dbReference>
<dbReference type="Proteomes" id="UP000014160">
    <property type="component" value="Unassembled WGS sequence"/>
</dbReference>
<sequence>MKALRKLASGFGNMALCSVKKPTAEENEVIIDVLYSGICGSDIHALKGEYNKKIPLTLGHEFIGIVCETGDKVTDLQIGDRVVSETTYEVCEICPYCLREEYNLCSERKGLGTQVDGSFANFVSAKAARCHKLPPEVSDEAAALMEPLACCIHAAMEKTSIRSDEKIAVFGPGPIGVLLALVVQSLGAEVTLIGISKDQKRLAKANDLGLPQVIDSQVTKLSTLVSDQTDGHGFDQVFECSGSPKALQQALEIVKKKGTVVQEGLFAQNPVPLDMSLLLNKEIQLIGSRTQKPSSWKKTLEWLTTANVDPSLIVTNILPLSEWEKGFELAMNGDELKILLKPE</sequence>
<reference evidence="7 9" key="2">
    <citation type="submission" date="2013-03" db="EMBL/GenBank/DDBJ databases">
        <title>The Genome Sequence of Enterococcus gilvus ATCC BAA-350 (PacBio/Illumina hybrid assembly).</title>
        <authorList>
            <consortium name="The Broad Institute Genomics Platform"/>
            <consortium name="The Broad Institute Genome Sequencing Center for Infectious Disease"/>
            <person name="Earl A."/>
            <person name="Russ C."/>
            <person name="Gilmore M."/>
            <person name="Surin D."/>
            <person name="Walker B."/>
            <person name="Young S."/>
            <person name="Zeng Q."/>
            <person name="Gargeya S."/>
            <person name="Fitzgerald M."/>
            <person name="Haas B."/>
            <person name="Abouelleil A."/>
            <person name="Allen A.W."/>
            <person name="Alvarado L."/>
            <person name="Arachchi H.M."/>
            <person name="Berlin A.M."/>
            <person name="Chapman S.B."/>
            <person name="Gainer-Dewar J."/>
            <person name="Goldberg J."/>
            <person name="Griggs A."/>
            <person name="Gujja S."/>
            <person name="Hansen M."/>
            <person name="Howarth C."/>
            <person name="Imamovic A."/>
            <person name="Ireland A."/>
            <person name="Larimer J."/>
            <person name="McCowan C."/>
            <person name="Murphy C."/>
            <person name="Pearson M."/>
            <person name="Poon T.W."/>
            <person name="Priest M."/>
            <person name="Roberts A."/>
            <person name="Saif S."/>
            <person name="Shea T."/>
            <person name="Sisk P."/>
            <person name="Sykes S."/>
            <person name="Wortman J."/>
            <person name="Nusbaum C."/>
            <person name="Birren B."/>
        </authorList>
    </citation>
    <scope>NUCLEOTIDE SEQUENCE [LARGE SCALE GENOMIC DNA]</scope>
    <source>
        <strain evidence="7 9">ATCC BAA-350</strain>
    </source>
</reference>
<keyword evidence="9" id="KW-1185">Reference proteome</keyword>
<evidence type="ECO:0000313" key="6">
    <source>
        <dbReference type="EMBL" id="EOI53881.1"/>
    </source>
</evidence>
<dbReference type="EMBL" id="AJDQ01000012">
    <property type="protein sequence ID" value="EOI53881.1"/>
    <property type="molecule type" value="Genomic_DNA"/>
</dbReference>
<dbReference type="InterPro" id="IPR013149">
    <property type="entry name" value="ADH-like_C"/>
</dbReference>
<dbReference type="PANTHER" id="PTHR43401">
    <property type="entry name" value="L-THREONINE 3-DEHYDROGENASE"/>
    <property type="match status" value="1"/>
</dbReference>
<keyword evidence="2 4" id="KW-0862">Zinc</keyword>
<dbReference type="SUPFAM" id="SSF50129">
    <property type="entry name" value="GroES-like"/>
    <property type="match status" value="1"/>
</dbReference>
<evidence type="ECO:0000313" key="9">
    <source>
        <dbReference type="Proteomes" id="UP000014160"/>
    </source>
</evidence>
<dbReference type="Gene3D" id="3.40.50.720">
    <property type="entry name" value="NAD(P)-binding Rossmann-like Domain"/>
    <property type="match status" value="1"/>
</dbReference>
<accession>R2V873</accession>
<evidence type="ECO:0000313" key="8">
    <source>
        <dbReference type="Proteomes" id="UP000013750"/>
    </source>
</evidence>
<comment type="caution">
    <text evidence="6">The sequence shown here is derived from an EMBL/GenBank/DDBJ whole genome shotgun (WGS) entry which is preliminary data.</text>
</comment>
<dbReference type="Pfam" id="PF08240">
    <property type="entry name" value="ADH_N"/>
    <property type="match status" value="1"/>
</dbReference>
<evidence type="ECO:0000256" key="4">
    <source>
        <dbReference type="RuleBase" id="RU361277"/>
    </source>
</evidence>